<evidence type="ECO:0000256" key="2">
    <source>
        <dbReference type="ARBA" id="ARBA00022917"/>
    </source>
</evidence>
<evidence type="ECO:0000256" key="3">
    <source>
        <dbReference type="ARBA" id="ARBA00023239"/>
    </source>
</evidence>
<keyword evidence="2 4" id="KW-0648">Protein biosynthesis</keyword>
<dbReference type="PANTHER" id="PTHR30411">
    <property type="entry name" value="CYTOPLASMIC PROTEIN"/>
    <property type="match status" value="1"/>
</dbReference>
<sequence>MTKRAPTTPATQALDRLGLPYTAHPYEHDRAVEGYGLEAARELGAAPEQVFKTLVVEADDRLTVAVVPVSSMLDLKSLAAAVGAKRAVMAAPEAAERRTGYVVGGISPFGQRTRLPLVLDRSAEGFPTVYVSGGRRGFDLEVAPQDLLAATDGVLARIAVAK</sequence>
<evidence type="ECO:0000256" key="4">
    <source>
        <dbReference type="PIRNR" id="PIRNR006181"/>
    </source>
</evidence>
<dbReference type="NCBIfam" id="TIGR00011">
    <property type="entry name" value="YbaK_EbsC"/>
    <property type="match status" value="1"/>
</dbReference>
<proteinExistence type="inferred from homology"/>
<evidence type="ECO:0000256" key="1">
    <source>
        <dbReference type="ARBA" id="ARBA00009798"/>
    </source>
</evidence>
<dbReference type="InterPro" id="IPR004369">
    <property type="entry name" value="Prolyl-tRNA_editing_YbaK/EbsC"/>
</dbReference>
<dbReference type="SUPFAM" id="SSF55826">
    <property type="entry name" value="YbaK/ProRS associated domain"/>
    <property type="match status" value="1"/>
</dbReference>
<accession>A0ABP8Z8B4</accession>
<keyword evidence="3 4" id="KW-0456">Lyase</keyword>
<organism evidence="6 7">
    <name type="scientific">Amnibacterium soli</name>
    <dbReference type="NCBI Taxonomy" id="1282736"/>
    <lineage>
        <taxon>Bacteria</taxon>
        <taxon>Bacillati</taxon>
        <taxon>Actinomycetota</taxon>
        <taxon>Actinomycetes</taxon>
        <taxon>Micrococcales</taxon>
        <taxon>Microbacteriaceae</taxon>
        <taxon>Amnibacterium</taxon>
    </lineage>
</organism>
<dbReference type="InterPro" id="IPR007214">
    <property type="entry name" value="YbaK/aa-tRNA-synth-assoc-dom"/>
</dbReference>
<comment type="similarity">
    <text evidence="1 4">Belongs to the prolyl-tRNA editing family. YbaK/EbsC subfamily.</text>
</comment>
<keyword evidence="7" id="KW-1185">Reference proteome</keyword>
<feature type="domain" description="YbaK/aminoacyl-tRNA synthetase-associated" evidence="5">
    <location>
        <begin position="38"/>
        <end position="148"/>
    </location>
</feature>
<reference evidence="7" key="1">
    <citation type="journal article" date="2019" name="Int. J. Syst. Evol. Microbiol.">
        <title>The Global Catalogue of Microorganisms (GCM) 10K type strain sequencing project: providing services to taxonomists for standard genome sequencing and annotation.</title>
        <authorList>
            <consortium name="The Broad Institute Genomics Platform"/>
            <consortium name="The Broad Institute Genome Sequencing Center for Infectious Disease"/>
            <person name="Wu L."/>
            <person name="Ma J."/>
        </authorList>
    </citation>
    <scope>NUCLEOTIDE SEQUENCE [LARGE SCALE GENOMIC DNA]</scope>
    <source>
        <strain evidence="7">JCM 19015</strain>
    </source>
</reference>
<evidence type="ECO:0000313" key="7">
    <source>
        <dbReference type="Proteomes" id="UP001500121"/>
    </source>
</evidence>
<dbReference type="Gene3D" id="3.90.960.10">
    <property type="entry name" value="YbaK/aminoacyl-tRNA synthetase-associated domain"/>
    <property type="match status" value="1"/>
</dbReference>
<dbReference type="CDD" id="cd00002">
    <property type="entry name" value="YbaK_deacylase"/>
    <property type="match status" value="1"/>
</dbReference>
<evidence type="ECO:0000313" key="6">
    <source>
        <dbReference type="EMBL" id="GAA4749197.1"/>
    </source>
</evidence>
<dbReference type="InterPro" id="IPR036754">
    <property type="entry name" value="YbaK/aa-tRNA-synt-asso_dom_sf"/>
</dbReference>
<dbReference type="Proteomes" id="UP001500121">
    <property type="component" value="Unassembled WGS sequence"/>
</dbReference>
<evidence type="ECO:0000259" key="5">
    <source>
        <dbReference type="Pfam" id="PF04073"/>
    </source>
</evidence>
<dbReference type="EMBL" id="BAABLP010000004">
    <property type="protein sequence ID" value="GAA4749197.1"/>
    <property type="molecule type" value="Genomic_DNA"/>
</dbReference>
<name>A0ABP8Z8B4_9MICO</name>
<dbReference type="Pfam" id="PF04073">
    <property type="entry name" value="tRNA_edit"/>
    <property type="match status" value="1"/>
</dbReference>
<dbReference type="PIRSF" id="PIRSF006181">
    <property type="entry name" value="EbsC_YbaK"/>
    <property type="match status" value="1"/>
</dbReference>
<dbReference type="EC" id="4.2.-.-" evidence="4"/>
<dbReference type="RefSeq" id="WP_345481213.1">
    <property type="nucleotide sequence ID" value="NZ_BAABLP010000004.1"/>
</dbReference>
<dbReference type="PANTHER" id="PTHR30411:SF0">
    <property type="entry name" value="CYS-TRNA(PRO)_CYS-TRNA(CYS) DEACYLASE YBAK"/>
    <property type="match status" value="1"/>
</dbReference>
<gene>
    <name evidence="6" type="primary">ybaK</name>
    <name evidence="6" type="ORF">GCM10025783_21810</name>
</gene>
<comment type="caution">
    <text evidence="6">The sequence shown here is derived from an EMBL/GenBank/DDBJ whole genome shotgun (WGS) entry which is preliminary data.</text>
</comment>
<protein>
    <recommendedName>
        <fullName evidence="4">Cys-tRNA(Pro)/Cys-tRNA(Cys) deacylase</fullName>
        <ecNumber evidence="4">4.2.-.-</ecNumber>
    </recommendedName>
</protein>